<keyword evidence="4" id="KW-1185">Reference proteome</keyword>
<evidence type="ECO:0000313" key="3">
    <source>
        <dbReference type="EMBL" id="RUL62368.1"/>
    </source>
</evidence>
<dbReference type="InterPro" id="IPR005546">
    <property type="entry name" value="Autotransporte_beta"/>
</dbReference>
<comment type="caution">
    <text evidence="3">The sequence shown here is derived from an EMBL/GenBank/DDBJ whole genome shotgun (WGS) entry which is preliminary data.</text>
</comment>
<dbReference type="InterPro" id="IPR012332">
    <property type="entry name" value="Autotransporter_pectin_lyase_C"/>
</dbReference>
<dbReference type="PROSITE" id="PS51208">
    <property type="entry name" value="AUTOTRANSPORTER"/>
    <property type="match status" value="1"/>
</dbReference>
<dbReference type="Gene3D" id="2.160.20.20">
    <property type="match status" value="4"/>
</dbReference>
<evidence type="ECO:0000313" key="4">
    <source>
        <dbReference type="Proteomes" id="UP000267077"/>
    </source>
</evidence>
<gene>
    <name evidence="3" type="ORF">EKH79_15955</name>
</gene>
<dbReference type="NCBIfam" id="TIGR01414">
    <property type="entry name" value="autotrans_barl"/>
    <property type="match status" value="1"/>
</dbReference>
<evidence type="ECO:0000256" key="1">
    <source>
        <dbReference type="ARBA" id="ARBA00022729"/>
    </source>
</evidence>
<feature type="domain" description="Autotransporter" evidence="2">
    <location>
        <begin position="1250"/>
        <end position="1543"/>
    </location>
</feature>
<dbReference type="Gene3D" id="2.40.128.130">
    <property type="entry name" value="Autotransporter beta-domain"/>
    <property type="match status" value="1"/>
</dbReference>
<dbReference type="InterPro" id="IPR036709">
    <property type="entry name" value="Autotransporte_beta_dom_sf"/>
</dbReference>
<dbReference type="Pfam" id="PF18883">
    <property type="entry name" value="AC_1"/>
    <property type="match status" value="1"/>
</dbReference>
<dbReference type="NCBIfam" id="TIGR02601">
    <property type="entry name" value="autotrns_rpt"/>
    <property type="match status" value="9"/>
</dbReference>
<dbReference type="SUPFAM" id="SSF51126">
    <property type="entry name" value="Pectin lyase-like"/>
    <property type="match status" value="3"/>
</dbReference>
<proteinExistence type="predicted"/>
<dbReference type="InterPro" id="IPR013425">
    <property type="entry name" value="Autotrns_rpt"/>
</dbReference>
<evidence type="ECO:0000259" key="2">
    <source>
        <dbReference type="PROSITE" id="PS51208"/>
    </source>
</evidence>
<dbReference type="PANTHER" id="PTHR35037">
    <property type="entry name" value="C-TERMINAL REGION OF AIDA-LIKE PROTEIN"/>
    <property type="match status" value="1"/>
</dbReference>
<dbReference type="Proteomes" id="UP000267077">
    <property type="component" value="Unassembled WGS sequence"/>
</dbReference>
<dbReference type="Pfam" id="PF12951">
    <property type="entry name" value="PATR"/>
    <property type="match status" value="9"/>
</dbReference>
<name>A0A3S0RCW2_9GAMM</name>
<dbReference type="InterPro" id="IPR011050">
    <property type="entry name" value="Pectin_lyase_fold/virulence"/>
</dbReference>
<organism evidence="3 4">
    <name type="scientific">Dyella dinghuensis</name>
    <dbReference type="NCBI Taxonomy" id="1920169"/>
    <lineage>
        <taxon>Bacteria</taxon>
        <taxon>Pseudomonadati</taxon>
        <taxon>Pseudomonadota</taxon>
        <taxon>Gammaproteobacteria</taxon>
        <taxon>Lysobacterales</taxon>
        <taxon>Rhodanobacteraceae</taxon>
        <taxon>Dyella</taxon>
    </lineage>
</organism>
<dbReference type="RefSeq" id="WP_126674812.1">
    <property type="nucleotide sequence ID" value="NZ_RYZR01000007.1"/>
</dbReference>
<reference evidence="3 4" key="1">
    <citation type="submission" date="2018-12" db="EMBL/GenBank/DDBJ databases">
        <title>Dyella dinghuensis sp. nov. DHOA06 and Dyella choica sp. nov. 4M-K27, isolated from forest soil.</title>
        <authorList>
            <person name="Qiu L.-H."/>
            <person name="Gao Z.-H."/>
        </authorList>
    </citation>
    <scope>NUCLEOTIDE SEQUENCE [LARGE SCALE GENOMIC DNA]</scope>
    <source>
        <strain evidence="3 4">DHOA06</strain>
    </source>
</reference>
<accession>A0A3S0RCW2</accession>
<dbReference type="EMBL" id="RYZR01000007">
    <property type="protein sequence ID" value="RUL62368.1"/>
    <property type="molecule type" value="Genomic_DNA"/>
</dbReference>
<dbReference type="OrthoDB" id="6053567at2"/>
<dbReference type="SMART" id="SM00869">
    <property type="entry name" value="Autotransporter"/>
    <property type="match status" value="1"/>
</dbReference>
<keyword evidence="1" id="KW-0732">Signal</keyword>
<dbReference type="SUPFAM" id="SSF103515">
    <property type="entry name" value="Autotransporter"/>
    <property type="match status" value="1"/>
</dbReference>
<sequence>MQRTRSWIKATREASAAKANSNVSAAIHHGSLRMLPLCASLMALGFSATFGQVHAQTISLTTASPSYSLSGDQTVSAITVANGVTNGTITGSGYTLTNSGATSKFAIGGTAVNQTQSLNMSGLTNFVFDNPTQAFSAGGQITGGSAGSATGTLTLAAGSNVITASSFGVADVTRSVSASNSRNTGTLYLGQSNTINADTIMIGNDQNTATMAFNTGITGGTLVVRGTDGTSPVSNWNIGTNQASNYVAATSTVDLSGGSLNALVTNLLIGQEGGNTSTAGTGTLIMSAGTLDATTITLGQRTGTSGAGPANGTLTINGGTVSTQTMIMGDNVGGSTSNNVFSAVVNLNSGGALLAQTIQSGAGTNGTRALNWNGGTLGNYASGDDMTVSIPTITLAGGGDQAFDVEGVGATATVSSVLGGAGGFTKTGAGILALTGTNTYTGGTTATDGLINFSTLSNLSTGKITLNGGGLQWASGNTSDISAQLAPLGVNGAIFDTNGNNVTFNTALSGGELIKQGVGTLTLAADNTYTGGTIINAGTLQLGNGGTTGSIVGDVTDNAALVVDNSGAVTLPGVISGSGTLTQMGSGTTILTADNTYTGGTTISAGTLQLGNGGTTGSIVGAVTDNAALAIDNSGMVTLPGVISGSGTLAQIGSGTTILTANDTYTGGTKISAGTLQLGNGGASGSIVGDVTDNAALAIDNSGTVTLPGVISGSGALTQMGSGTTILAADNTYVGGTTITAGTLQLGNGGTSGSIVGDVTDNGTLAFDRTDNVTFAGTVSGTGALSQIGSGTTILTSDNTYSGGTTISTGTLQLGNGGATGSIVGPVVDNSSLVVDNSSTVTLPGVISGTGALTQIGSGTTILTGDNTYSGGTTVSAGALQLGNGGATGSIVGPVVNNTSLVVDNSSTVTLPGVISGSGALSQIGSGTTILTSDNTYSGGTTISAGTLQLGNGSTSGSIVGNVTDNGTLVFNRSDDISYSNIVSGSGGLTQLGPGTLTLQNAQTYTGPTNVSGGVLELDGSIQSASTVGANGTLSGFGDVYGNVTNQGTIWPGHAIAGDTNYGALTVHGNYVGNNGVLELNTFLGADGSPSDQLVINGGAATGSTSVVVHNTNTSGGETTGNGILVVSAVNGATTTSNAFQLAGEDRGGALDYDLARGAQDGTDPNSWYLRNDFVVPGPGPTPKPLPGVPVLPPDPPPASLPPGTYPIIGPEVATYGSVQPVAVNLGLFTLGTMDQRIGDSALMASAGAATDPGPSAWARVLGGSMDNTYREFAAPSVRGELSGMQVGADIWQGQAFPGLADRFGGYVSYSNADMSVRGLIADVANLDYVRVATGTVDMHATSAGAYFTHYGISGWYLDAVTQFTSYNGRTTTQYDTLSTKGTGVIGSLEFGYPFALPQLGSSFVLEPQAQAIWQHTDFGPTHDSAGEIQLGSTYGTTGRLGLRGKWQITTEGGQVWSPYVTTNFWRDWGGRSATVFGATANNFDTAPLVPQATRAELEGGVTAKLLSRLIAYGSIGYEHQLGNGTNAQREGFNGQVGLRYTW</sequence>
<dbReference type="InterPro" id="IPR043990">
    <property type="entry name" value="AC_1"/>
</dbReference>
<dbReference type="InterPro" id="IPR006315">
    <property type="entry name" value="OM_autotransptr_brl_dom"/>
</dbReference>
<dbReference type="GO" id="GO:0019867">
    <property type="term" value="C:outer membrane"/>
    <property type="evidence" value="ECO:0007669"/>
    <property type="project" value="InterPro"/>
</dbReference>
<dbReference type="CDD" id="cd01344">
    <property type="entry name" value="PL2_Passenger_AT"/>
    <property type="match status" value="1"/>
</dbReference>
<dbReference type="PANTHER" id="PTHR35037:SF3">
    <property type="entry name" value="C-TERMINAL REGION OF AIDA-LIKE PROTEIN"/>
    <property type="match status" value="1"/>
</dbReference>
<dbReference type="InterPro" id="IPR051551">
    <property type="entry name" value="Autotransporter_adhesion"/>
</dbReference>
<protein>
    <submittedName>
        <fullName evidence="3">Autotransporter outer membrane beta-barrel domain-containing protein</fullName>
    </submittedName>
</protein>